<dbReference type="NCBIfam" id="TIGR02937">
    <property type="entry name" value="sigma70-ECF"/>
    <property type="match status" value="1"/>
</dbReference>
<comment type="similarity">
    <text evidence="1">Belongs to the sigma-70 factor family. ECF subfamily.</text>
</comment>
<keyword evidence="2" id="KW-0805">Transcription regulation</keyword>
<evidence type="ECO:0000259" key="5">
    <source>
        <dbReference type="Pfam" id="PF04542"/>
    </source>
</evidence>
<dbReference type="AlphaFoldDB" id="A0A1G1T006"/>
<dbReference type="RefSeq" id="WP_070745946.1">
    <property type="nucleotide sequence ID" value="NZ_MDZA01000407.1"/>
</dbReference>
<dbReference type="Gene3D" id="1.10.1740.10">
    <property type="match status" value="1"/>
</dbReference>
<protein>
    <recommendedName>
        <fullName evidence="9">RNA polymerase sigma-70 factor</fullName>
    </recommendedName>
</protein>
<dbReference type="NCBIfam" id="TIGR02985">
    <property type="entry name" value="Sig70_bacteroi1"/>
    <property type="match status" value="1"/>
</dbReference>
<dbReference type="PANTHER" id="PTHR43133">
    <property type="entry name" value="RNA POLYMERASE ECF-TYPE SIGMA FACTO"/>
    <property type="match status" value="1"/>
</dbReference>
<accession>A0A1G1T006</accession>
<dbReference type="OrthoDB" id="679904at2"/>
<reference evidence="7 8" key="1">
    <citation type="submission" date="2016-08" db="EMBL/GenBank/DDBJ databases">
        <title>Hymenobacter coccineus sp. nov., Hymenobacter lapidarius sp. nov. and Hymenobacter glacialis sp. nov., isolated from Antarctic soil.</title>
        <authorList>
            <person name="Sedlacek I."/>
            <person name="Kralova S."/>
            <person name="Kyrova K."/>
            <person name="Maslanova I."/>
            <person name="Stankova E."/>
            <person name="Vrbovska V."/>
            <person name="Nemec M."/>
            <person name="Bartak M."/>
            <person name="Svec P."/>
            <person name="Busse H.-J."/>
            <person name="Pantucek R."/>
        </authorList>
    </citation>
    <scope>NUCLEOTIDE SEQUENCE [LARGE SCALE GENOMIC DNA]</scope>
    <source>
        <strain evidence="7 8">CCM 8649</strain>
    </source>
</reference>
<dbReference type="InterPro" id="IPR014284">
    <property type="entry name" value="RNA_pol_sigma-70_dom"/>
</dbReference>
<evidence type="ECO:0000313" key="8">
    <source>
        <dbReference type="Proteomes" id="UP000177506"/>
    </source>
</evidence>
<keyword evidence="8" id="KW-1185">Reference proteome</keyword>
<dbReference type="InterPro" id="IPR013325">
    <property type="entry name" value="RNA_pol_sigma_r2"/>
</dbReference>
<dbReference type="GO" id="GO:0006352">
    <property type="term" value="P:DNA-templated transcription initiation"/>
    <property type="evidence" value="ECO:0007669"/>
    <property type="project" value="InterPro"/>
</dbReference>
<evidence type="ECO:0000256" key="1">
    <source>
        <dbReference type="ARBA" id="ARBA00010641"/>
    </source>
</evidence>
<evidence type="ECO:0000313" key="7">
    <source>
        <dbReference type="EMBL" id="OGX84208.1"/>
    </source>
</evidence>
<organism evidence="7 8">
    <name type="scientific">Hymenobacter coccineus</name>
    <dbReference type="NCBI Taxonomy" id="1908235"/>
    <lineage>
        <taxon>Bacteria</taxon>
        <taxon>Pseudomonadati</taxon>
        <taxon>Bacteroidota</taxon>
        <taxon>Cytophagia</taxon>
        <taxon>Cytophagales</taxon>
        <taxon>Hymenobacteraceae</taxon>
        <taxon>Hymenobacter</taxon>
    </lineage>
</organism>
<evidence type="ECO:0000256" key="2">
    <source>
        <dbReference type="ARBA" id="ARBA00023015"/>
    </source>
</evidence>
<dbReference type="PANTHER" id="PTHR43133:SF46">
    <property type="entry name" value="RNA POLYMERASE SIGMA-70 FACTOR ECF SUBFAMILY"/>
    <property type="match status" value="1"/>
</dbReference>
<proteinExistence type="inferred from homology"/>
<dbReference type="InterPro" id="IPR013249">
    <property type="entry name" value="RNA_pol_sigma70_r4_t2"/>
</dbReference>
<dbReference type="EMBL" id="MDZA01000407">
    <property type="protein sequence ID" value="OGX84208.1"/>
    <property type="molecule type" value="Genomic_DNA"/>
</dbReference>
<dbReference type="Pfam" id="PF08281">
    <property type="entry name" value="Sigma70_r4_2"/>
    <property type="match status" value="1"/>
</dbReference>
<feature type="domain" description="RNA polymerase sigma-70 region 2" evidence="5">
    <location>
        <begin position="32"/>
        <end position="97"/>
    </location>
</feature>
<name>A0A1G1T006_9BACT</name>
<dbReference type="InterPro" id="IPR007627">
    <property type="entry name" value="RNA_pol_sigma70_r2"/>
</dbReference>
<dbReference type="Pfam" id="PF04542">
    <property type="entry name" value="Sigma70_r2"/>
    <property type="match status" value="1"/>
</dbReference>
<dbReference type="SUPFAM" id="SSF88946">
    <property type="entry name" value="Sigma2 domain of RNA polymerase sigma factors"/>
    <property type="match status" value="1"/>
</dbReference>
<dbReference type="InterPro" id="IPR014327">
    <property type="entry name" value="RNA_pol_sigma70_bacteroid"/>
</dbReference>
<keyword evidence="4" id="KW-0804">Transcription</keyword>
<dbReference type="InterPro" id="IPR013324">
    <property type="entry name" value="RNA_pol_sigma_r3/r4-like"/>
</dbReference>
<comment type="caution">
    <text evidence="7">The sequence shown here is derived from an EMBL/GenBank/DDBJ whole genome shotgun (WGS) entry which is preliminary data.</text>
</comment>
<dbReference type="GO" id="GO:0016987">
    <property type="term" value="F:sigma factor activity"/>
    <property type="evidence" value="ECO:0007669"/>
    <property type="project" value="UniProtKB-KW"/>
</dbReference>
<dbReference type="SUPFAM" id="SSF88659">
    <property type="entry name" value="Sigma3 and sigma4 domains of RNA polymerase sigma factors"/>
    <property type="match status" value="1"/>
</dbReference>
<evidence type="ECO:0000259" key="6">
    <source>
        <dbReference type="Pfam" id="PF08281"/>
    </source>
</evidence>
<sequence>MSAPLPRFYTSWTDAALVEALALDNRGAFAELYERYWHRVFALAYRKLKSREAAEEVVQELFAALWLRRAQQTIDQLDHYLLAAINHRVIGYIRAHRVRTLYADYCQNLANEATYETEETLAFSDLSTAFRRGVALLPAKSREVFQLSRLEHQSVAEIATRLNVTPKAVEYHLTKSLKLLRTHLREFLVALLPLLVFIR</sequence>
<evidence type="ECO:0008006" key="9">
    <source>
        <dbReference type="Google" id="ProtNLM"/>
    </source>
</evidence>
<feature type="domain" description="RNA polymerase sigma factor 70 region 4 type 2" evidence="6">
    <location>
        <begin position="130"/>
        <end position="180"/>
    </location>
</feature>
<keyword evidence="3" id="KW-0731">Sigma factor</keyword>
<dbReference type="GO" id="GO:0003677">
    <property type="term" value="F:DNA binding"/>
    <property type="evidence" value="ECO:0007669"/>
    <property type="project" value="InterPro"/>
</dbReference>
<dbReference type="InterPro" id="IPR039425">
    <property type="entry name" value="RNA_pol_sigma-70-like"/>
</dbReference>
<evidence type="ECO:0000256" key="4">
    <source>
        <dbReference type="ARBA" id="ARBA00023163"/>
    </source>
</evidence>
<dbReference type="Proteomes" id="UP000177506">
    <property type="component" value="Unassembled WGS sequence"/>
</dbReference>
<dbReference type="Gene3D" id="1.10.10.10">
    <property type="entry name" value="Winged helix-like DNA-binding domain superfamily/Winged helix DNA-binding domain"/>
    <property type="match status" value="1"/>
</dbReference>
<evidence type="ECO:0000256" key="3">
    <source>
        <dbReference type="ARBA" id="ARBA00023082"/>
    </source>
</evidence>
<gene>
    <name evidence="7" type="ORF">BEN49_11430</name>
</gene>
<dbReference type="InterPro" id="IPR036388">
    <property type="entry name" value="WH-like_DNA-bd_sf"/>
</dbReference>